<organism evidence="3 4">
    <name type="scientific">Hyphomicrobium nitrativorans NL23</name>
    <dbReference type="NCBI Taxonomy" id="1029756"/>
    <lineage>
        <taxon>Bacteria</taxon>
        <taxon>Pseudomonadati</taxon>
        <taxon>Pseudomonadota</taxon>
        <taxon>Alphaproteobacteria</taxon>
        <taxon>Hyphomicrobiales</taxon>
        <taxon>Hyphomicrobiaceae</taxon>
        <taxon>Hyphomicrobium</taxon>
    </lineage>
</organism>
<gene>
    <name evidence="3" type="ORF">W911_15210</name>
</gene>
<keyword evidence="2" id="KW-0472">Membrane</keyword>
<feature type="transmembrane region" description="Helical" evidence="2">
    <location>
        <begin position="141"/>
        <end position="162"/>
    </location>
</feature>
<dbReference type="InterPro" id="IPR029058">
    <property type="entry name" value="AB_hydrolase_fold"/>
</dbReference>
<feature type="region of interest" description="Disordered" evidence="1">
    <location>
        <begin position="53"/>
        <end position="75"/>
    </location>
</feature>
<dbReference type="SUPFAM" id="SSF53474">
    <property type="entry name" value="alpha/beta-Hydrolases"/>
    <property type="match status" value="1"/>
</dbReference>
<sequence>MRIGLAQSDAPNPDAPRAAPSRTARQAVVIVHGMGEQRPMDTVRDFARAVLKSQTGAGNGNGQEPEFWSRPDGRTGSLELRRLTTRKSQRSEAFPNGTRTDFYELYWADLTGGSTWTQFGGWIRTLLFRPWSQVPRDVRGAWLALWIATALVCAVGLASLLPDDVFPTWARIALALSAAGLGALVHKMATASFGRVVRYTRADPANISARAAVRERGLRLLNELHAGGEYDRVVLVGHSLGSILAYDLINYLWTQREDARTLKGGGEELAAVRDVHDAAARLADGDGLSIERFRQCQARLRRLLAAREDRDDGANRWLISDFVTIGSPLTHAEFLLATNASDLGQRIETREYPASPPVREPLNRLGVWLAKKHGFLDRETKEGELFVFPKQGGGWCLHHASPFAAVRWTNIHDPARWIYRGDLVSGALSGKFGLGVKDVDLSVLRGRSRSFSHTRYWALDAPPEQLDALRDAINLLDND</sequence>
<protein>
    <submittedName>
        <fullName evidence="3">Uncharacterized protein</fullName>
    </submittedName>
</protein>
<accession>V5SIR2</accession>
<name>V5SIR2_9HYPH</name>
<dbReference type="Proteomes" id="UP000018542">
    <property type="component" value="Chromosome"/>
</dbReference>
<reference evidence="3 4" key="1">
    <citation type="journal article" date="2014" name="Genome Announc.">
        <title>Complete Genome Sequence of Hyphomicrobium nitrativorans Strain NL23, a Denitrifying Bacterium Isolated from Biofilm of a Methanol-Fed Denitrification System Treating Seawater at the Montreal Biodome.</title>
        <authorList>
            <person name="Martineau C."/>
            <person name="Villeneuve C."/>
            <person name="Mauffrey F."/>
            <person name="Villemur R."/>
        </authorList>
    </citation>
    <scope>NUCLEOTIDE SEQUENCE [LARGE SCALE GENOMIC DNA]</scope>
    <source>
        <strain evidence="3">NL23</strain>
    </source>
</reference>
<feature type="region of interest" description="Disordered" evidence="1">
    <location>
        <begin position="1"/>
        <end position="24"/>
    </location>
</feature>
<dbReference type="EMBL" id="CP006912">
    <property type="protein sequence ID" value="AHB50377.1"/>
    <property type="molecule type" value="Genomic_DNA"/>
</dbReference>
<keyword evidence="4" id="KW-1185">Reference proteome</keyword>
<dbReference type="PATRIC" id="fig|1029756.8.peg.3171"/>
<dbReference type="AlphaFoldDB" id="V5SIR2"/>
<keyword evidence="2" id="KW-1133">Transmembrane helix</keyword>
<keyword evidence="2" id="KW-0812">Transmembrane</keyword>
<evidence type="ECO:0000256" key="2">
    <source>
        <dbReference type="SAM" id="Phobius"/>
    </source>
</evidence>
<feature type="compositionally biased region" description="Low complexity" evidence="1">
    <location>
        <begin position="8"/>
        <end position="22"/>
    </location>
</feature>
<evidence type="ECO:0000313" key="4">
    <source>
        <dbReference type="Proteomes" id="UP000018542"/>
    </source>
</evidence>
<dbReference type="KEGG" id="hni:W911_15210"/>
<proteinExistence type="predicted"/>
<evidence type="ECO:0000313" key="3">
    <source>
        <dbReference type="EMBL" id="AHB50377.1"/>
    </source>
</evidence>
<feature type="transmembrane region" description="Helical" evidence="2">
    <location>
        <begin position="168"/>
        <end position="185"/>
    </location>
</feature>
<evidence type="ECO:0000256" key="1">
    <source>
        <dbReference type="SAM" id="MobiDB-lite"/>
    </source>
</evidence>
<dbReference type="HOGENOM" id="CLU_032469_0_0_5"/>